<evidence type="ECO:0000256" key="3">
    <source>
        <dbReference type="ARBA" id="ARBA00022490"/>
    </source>
</evidence>
<dbReference type="AlphaFoldDB" id="A0A7L0S8V0"/>
<evidence type="ECO:0000256" key="1">
    <source>
        <dbReference type="ARBA" id="ARBA00004186"/>
    </source>
</evidence>
<dbReference type="OrthoDB" id="5372507at2759"/>
<comment type="subcellular location">
    <subcellularLocation>
        <location evidence="1">Cytoplasm</location>
        <location evidence="1">Cytoskeleton</location>
        <location evidence="1">Spindle</location>
    </subcellularLocation>
</comment>
<accession>A0A7L0S8V0</accession>
<protein>
    <submittedName>
        <fullName evidence="11">HAUS1 protein</fullName>
    </submittedName>
</protein>
<dbReference type="GO" id="GO:0051301">
    <property type="term" value="P:cell division"/>
    <property type="evidence" value="ECO:0007669"/>
    <property type="project" value="UniProtKB-KW"/>
</dbReference>
<feature type="non-terminal residue" evidence="11">
    <location>
        <position position="213"/>
    </location>
</feature>
<keyword evidence="3" id="KW-0963">Cytoplasm</keyword>
<reference evidence="11 12" key="1">
    <citation type="submission" date="2019-09" db="EMBL/GenBank/DDBJ databases">
        <title>Bird 10,000 Genomes (B10K) Project - Family phase.</title>
        <authorList>
            <person name="Zhang G."/>
        </authorList>
    </citation>
    <scope>NUCLEOTIDE SEQUENCE [LARGE SCALE GENOMIC DNA]</scope>
    <source>
        <strain evidence="11">B10K-DU-008-63</strain>
    </source>
</reference>
<dbReference type="GO" id="GO:0070652">
    <property type="term" value="C:HAUS complex"/>
    <property type="evidence" value="ECO:0007669"/>
    <property type="project" value="InterPro"/>
</dbReference>
<keyword evidence="7 10" id="KW-0175">Coiled coil</keyword>
<proteinExistence type="inferred from homology"/>
<evidence type="ECO:0000256" key="6">
    <source>
        <dbReference type="ARBA" id="ARBA00022776"/>
    </source>
</evidence>
<dbReference type="GO" id="GO:0005829">
    <property type="term" value="C:cytosol"/>
    <property type="evidence" value="ECO:0007669"/>
    <property type="project" value="TreeGrafter"/>
</dbReference>
<dbReference type="GO" id="GO:0007098">
    <property type="term" value="P:centrosome cycle"/>
    <property type="evidence" value="ECO:0007669"/>
    <property type="project" value="TreeGrafter"/>
</dbReference>
<evidence type="ECO:0000313" key="12">
    <source>
        <dbReference type="Proteomes" id="UP000591073"/>
    </source>
</evidence>
<comment type="similarity">
    <text evidence="2">Belongs to the HAUS1 family.</text>
</comment>
<evidence type="ECO:0000313" key="11">
    <source>
        <dbReference type="EMBL" id="NXL37742.1"/>
    </source>
</evidence>
<name>A0A7L0S8V0_GLABR</name>
<keyword evidence="12" id="KW-1185">Reference proteome</keyword>
<evidence type="ECO:0000256" key="5">
    <source>
        <dbReference type="ARBA" id="ARBA00022701"/>
    </source>
</evidence>
<feature type="coiled-coil region" evidence="10">
    <location>
        <begin position="117"/>
        <end position="193"/>
    </location>
</feature>
<evidence type="ECO:0000256" key="9">
    <source>
        <dbReference type="ARBA" id="ARBA00023306"/>
    </source>
</evidence>
<sequence length="213" mass="24614">QITTWLKKIYEDEPIPEYEVNTQTVDILYELAEYSEARDRDVSLLIEDMKQKATEYEAEAKYFQDVLLETLDISPTSLSKEGTDNLNILVDSAVTLETKDTSLASFFCAITDMSSELYATELKNRKMEQELRSLRTKLTKALILENRLKEDLKNVKECLEVETARVERELQNVEFLKKKSEHLELQIKDAEEELTARGLDQTLTHGSLVRLSK</sequence>
<keyword evidence="9" id="KW-0131">Cell cycle</keyword>
<evidence type="ECO:0000256" key="7">
    <source>
        <dbReference type="ARBA" id="ARBA00023054"/>
    </source>
</evidence>
<keyword evidence="6" id="KW-0498">Mitosis</keyword>
<dbReference type="Proteomes" id="UP000591073">
    <property type="component" value="Unassembled WGS sequence"/>
</dbReference>
<feature type="non-terminal residue" evidence="11">
    <location>
        <position position="1"/>
    </location>
</feature>
<keyword evidence="4" id="KW-0132">Cell division</keyword>
<organism evidence="11 12">
    <name type="scientific">Glaucidium brasilianum</name>
    <name type="common">Ferruginous pygmy-owl</name>
    <dbReference type="NCBI Taxonomy" id="78217"/>
    <lineage>
        <taxon>Eukaryota</taxon>
        <taxon>Metazoa</taxon>
        <taxon>Chordata</taxon>
        <taxon>Craniata</taxon>
        <taxon>Vertebrata</taxon>
        <taxon>Euteleostomi</taxon>
        <taxon>Archelosauria</taxon>
        <taxon>Archosauria</taxon>
        <taxon>Dinosauria</taxon>
        <taxon>Saurischia</taxon>
        <taxon>Theropoda</taxon>
        <taxon>Coelurosauria</taxon>
        <taxon>Aves</taxon>
        <taxon>Neognathae</taxon>
        <taxon>Neoaves</taxon>
        <taxon>Telluraves</taxon>
        <taxon>Strigiformes</taxon>
        <taxon>Strigidae</taxon>
        <taxon>Glaucidium</taxon>
    </lineage>
</organism>
<dbReference type="PANTHER" id="PTHR31570">
    <property type="entry name" value="HAUS AUGMIN-LIKE COMPLEX SUBUNIT 1"/>
    <property type="match status" value="1"/>
</dbReference>
<keyword evidence="5" id="KW-0493">Microtubule</keyword>
<dbReference type="PRINTS" id="PR02087">
    <property type="entry name" value="HAUSAUGMINL1"/>
</dbReference>
<dbReference type="Pfam" id="PF25762">
    <property type="entry name" value="HAUS1"/>
    <property type="match status" value="1"/>
</dbReference>
<evidence type="ECO:0000256" key="8">
    <source>
        <dbReference type="ARBA" id="ARBA00023212"/>
    </source>
</evidence>
<comment type="caution">
    <text evidence="11">The sequence shown here is derived from an EMBL/GenBank/DDBJ whole genome shotgun (WGS) entry which is preliminary data.</text>
</comment>
<dbReference type="GO" id="GO:0005819">
    <property type="term" value="C:spindle"/>
    <property type="evidence" value="ECO:0007669"/>
    <property type="project" value="UniProtKB-SubCell"/>
</dbReference>
<dbReference type="EMBL" id="VXAP01000658">
    <property type="protein sequence ID" value="NXL37742.1"/>
    <property type="molecule type" value="Genomic_DNA"/>
</dbReference>
<evidence type="ECO:0000256" key="4">
    <source>
        <dbReference type="ARBA" id="ARBA00022618"/>
    </source>
</evidence>
<evidence type="ECO:0000256" key="2">
    <source>
        <dbReference type="ARBA" id="ARBA00005479"/>
    </source>
</evidence>
<dbReference type="PANTHER" id="PTHR31570:SF1">
    <property type="entry name" value="HAUS AUGMIN-LIKE COMPLEX SUBUNIT 1"/>
    <property type="match status" value="1"/>
</dbReference>
<gene>
    <name evidence="11" type="primary">Haus1</name>
    <name evidence="11" type="ORF">GLABRA_R07120</name>
</gene>
<dbReference type="GO" id="GO:0051225">
    <property type="term" value="P:spindle assembly"/>
    <property type="evidence" value="ECO:0007669"/>
    <property type="project" value="InterPro"/>
</dbReference>
<evidence type="ECO:0000256" key="10">
    <source>
        <dbReference type="SAM" id="Coils"/>
    </source>
</evidence>
<dbReference type="InterPro" id="IPR026243">
    <property type="entry name" value="HAUS1"/>
</dbReference>
<keyword evidence="8" id="KW-0206">Cytoskeleton</keyword>
<dbReference type="GO" id="GO:0005874">
    <property type="term" value="C:microtubule"/>
    <property type="evidence" value="ECO:0007669"/>
    <property type="project" value="UniProtKB-KW"/>
</dbReference>